<comment type="caution">
    <text evidence="1">The sequence shown here is derived from an EMBL/GenBank/DDBJ whole genome shotgun (WGS) entry which is preliminary data.</text>
</comment>
<reference evidence="1 2" key="1">
    <citation type="submission" date="2015-01" db="EMBL/GenBank/DDBJ databases">
        <title>Evolution of Trichinella species and genotypes.</title>
        <authorList>
            <person name="Korhonen P.K."/>
            <person name="Edoardo P."/>
            <person name="Giuseppe L.R."/>
            <person name="Gasser R.B."/>
        </authorList>
    </citation>
    <scope>NUCLEOTIDE SEQUENCE [LARGE SCALE GENOMIC DNA]</scope>
    <source>
        <strain evidence="1">ISS37</strain>
    </source>
</reference>
<accession>A0A0V0RTK1</accession>
<organism evidence="1 2">
    <name type="scientific">Trichinella nelsoni</name>
    <dbReference type="NCBI Taxonomy" id="6336"/>
    <lineage>
        <taxon>Eukaryota</taxon>
        <taxon>Metazoa</taxon>
        <taxon>Ecdysozoa</taxon>
        <taxon>Nematoda</taxon>
        <taxon>Enoplea</taxon>
        <taxon>Dorylaimia</taxon>
        <taxon>Trichinellida</taxon>
        <taxon>Trichinellidae</taxon>
        <taxon>Trichinella</taxon>
    </lineage>
</organism>
<evidence type="ECO:0000313" key="1">
    <source>
        <dbReference type="EMBL" id="KRX17772.1"/>
    </source>
</evidence>
<dbReference type="Proteomes" id="UP000054630">
    <property type="component" value="Unassembled WGS sequence"/>
</dbReference>
<proteinExistence type="predicted"/>
<sequence>MITITVVNNIFIGLRKLILPLLYTSVSQQLYPRGTLNNTWTPLAEPLLRNAALHNKNRFNWRFFSLPVWLSRCHCCYGAEPHKRKQPCTEIADP</sequence>
<name>A0A0V0RTK1_9BILA</name>
<evidence type="ECO:0000313" key="2">
    <source>
        <dbReference type="Proteomes" id="UP000054630"/>
    </source>
</evidence>
<keyword evidence="2" id="KW-1185">Reference proteome</keyword>
<protein>
    <submittedName>
        <fullName evidence="1">Uncharacterized protein</fullName>
    </submittedName>
</protein>
<dbReference type="AlphaFoldDB" id="A0A0V0RTK1"/>
<gene>
    <name evidence="1" type="ORF">T07_9079</name>
</gene>
<dbReference type="OrthoDB" id="5920703at2759"/>
<dbReference type="EMBL" id="JYDL01000082">
    <property type="protein sequence ID" value="KRX17772.1"/>
    <property type="molecule type" value="Genomic_DNA"/>
</dbReference>